<evidence type="ECO:0000259" key="1">
    <source>
        <dbReference type="Pfam" id="PF07811"/>
    </source>
</evidence>
<gene>
    <name evidence="2" type="ORF">BKA08_001612</name>
</gene>
<keyword evidence="3" id="KW-1185">Reference proteome</keyword>
<dbReference type="Pfam" id="PF07811">
    <property type="entry name" value="TadE"/>
    <property type="match status" value="1"/>
</dbReference>
<dbReference type="AlphaFoldDB" id="A0A7Y9F0I8"/>
<dbReference type="Proteomes" id="UP000516957">
    <property type="component" value="Unassembled WGS sequence"/>
</dbReference>
<protein>
    <recommendedName>
        <fullName evidence="1">TadE-like domain-containing protein</fullName>
    </recommendedName>
</protein>
<reference evidence="2 3" key="1">
    <citation type="submission" date="2020-07" db="EMBL/GenBank/DDBJ databases">
        <title>Sequencing the genomes of 1000 actinobacteria strains.</title>
        <authorList>
            <person name="Klenk H.-P."/>
        </authorList>
    </citation>
    <scope>NUCLEOTIDE SEQUENCE [LARGE SCALE GENOMIC DNA]</scope>
    <source>
        <strain evidence="2 3">DSM 18965</strain>
    </source>
</reference>
<proteinExistence type="predicted"/>
<evidence type="ECO:0000313" key="2">
    <source>
        <dbReference type="EMBL" id="NYD57374.1"/>
    </source>
</evidence>
<organism evidence="2 3">
    <name type="scientific">Nocardioides marinisabuli</name>
    <dbReference type="NCBI Taxonomy" id="419476"/>
    <lineage>
        <taxon>Bacteria</taxon>
        <taxon>Bacillati</taxon>
        <taxon>Actinomycetota</taxon>
        <taxon>Actinomycetes</taxon>
        <taxon>Propionibacteriales</taxon>
        <taxon>Nocardioidaceae</taxon>
        <taxon>Nocardioides</taxon>
    </lineage>
</organism>
<name>A0A7Y9F0I8_9ACTN</name>
<feature type="domain" description="TadE-like" evidence="1">
    <location>
        <begin position="2"/>
        <end position="41"/>
    </location>
</feature>
<evidence type="ECO:0000313" key="3">
    <source>
        <dbReference type="Proteomes" id="UP000516957"/>
    </source>
</evidence>
<dbReference type="InterPro" id="IPR012495">
    <property type="entry name" value="TadE-like_dom"/>
</dbReference>
<sequence length="110" mass="10821">MTAELAMVLPLLLAVVVAMTWLLSVGLAQVRVVDAAREAARALARGDDQARAVALAAQVAPPGSRVAVARADGTVVVTVTGTVSGPGGLLAALPGAEVSAAATALEEQAP</sequence>
<comment type="caution">
    <text evidence="2">The sequence shown here is derived from an EMBL/GenBank/DDBJ whole genome shotgun (WGS) entry which is preliminary data.</text>
</comment>
<dbReference type="InterPro" id="IPR049790">
    <property type="entry name" value="Rv3655c/TadE"/>
</dbReference>
<dbReference type="NCBIfam" id="NF041390">
    <property type="entry name" value="TadE_Rv3655c"/>
    <property type="match status" value="1"/>
</dbReference>
<dbReference type="RefSeq" id="WP_219633641.1">
    <property type="nucleotide sequence ID" value="NZ_CP059163.1"/>
</dbReference>
<accession>A0A7Y9F0I8</accession>
<dbReference type="EMBL" id="JACCBE010000001">
    <property type="protein sequence ID" value="NYD57374.1"/>
    <property type="molecule type" value="Genomic_DNA"/>
</dbReference>